<dbReference type="GO" id="GO:0005524">
    <property type="term" value="F:ATP binding"/>
    <property type="evidence" value="ECO:0007669"/>
    <property type="project" value="UniProtKB-KW"/>
</dbReference>
<reference evidence="5 6" key="3">
    <citation type="journal article" date="2020" name="Int. J. Syst. Evol. Microbiol.">
        <title>Corynebacterium silvaticum sp. nov., a unique group of NTTB corynebacteria in wild boar and roe deer.</title>
        <authorList>
            <person name="Dangel A."/>
            <person name="Berger A."/>
            <person name="Rau J."/>
            <person name="Eisenberg T."/>
            <person name="Kampfer P."/>
            <person name="Margos G."/>
            <person name="Contzen M."/>
            <person name="Busse H.J."/>
            <person name="Konrad R."/>
            <person name="Peters M."/>
            <person name="Sting R."/>
            <person name="Sing A."/>
        </authorList>
    </citation>
    <scope>NUCLEOTIDE SEQUENCE [LARGE SCALE GENOMIC DNA]</scope>
    <source>
        <strain evidence="5 6">PO100/5</strain>
    </source>
</reference>
<evidence type="ECO:0000256" key="1">
    <source>
        <dbReference type="ARBA" id="ARBA00022448"/>
    </source>
</evidence>
<dbReference type="InterPro" id="IPR027417">
    <property type="entry name" value="P-loop_NTPase"/>
</dbReference>
<organism evidence="5 6">
    <name type="scientific">Corynebacterium silvaticum</name>
    <dbReference type="NCBI Taxonomy" id="2320431"/>
    <lineage>
        <taxon>Bacteria</taxon>
        <taxon>Bacillati</taxon>
        <taxon>Actinomycetota</taxon>
        <taxon>Actinomycetes</taxon>
        <taxon>Mycobacteriales</taxon>
        <taxon>Corynebacteriaceae</taxon>
        <taxon>Corynebacterium</taxon>
    </lineage>
</organism>
<reference evidence="5 6" key="4">
    <citation type="journal article" date="2020" name="PLoS ONE">
        <title>Taxonomic classification of strain PO100/5 shows a broader geographic distribution and genetic markers of the recently described Corynebacterium silvaticum.</title>
        <authorList>
            <person name="Viana M.V.C."/>
            <person name="Profeta R."/>
            <person name="da Silva A.L."/>
            <person name="Hurtado R."/>
            <person name="Cerqueira J.C."/>
            <person name="Ribeiro B.F.S."/>
            <person name="Almeida M.O."/>
            <person name="Morais-Rodrigues F."/>
            <person name="Soares S.C."/>
            <person name="Oliveira M."/>
            <person name="Tavares L."/>
            <person name="Figueiredo H."/>
            <person name="Wattam A.R."/>
            <person name="Barh D."/>
            <person name="Ghosh P."/>
            <person name="Silva A."/>
            <person name="Azevedo V."/>
        </authorList>
    </citation>
    <scope>NUCLEOTIDE SEQUENCE [LARGE SCALE GENOMIC DNA]</scope>
    <source>
        <strain evidence="5 6">PO100/5</strain>
    </source>
</reference>
<dbReference type="Proteomes" id="UP000195652">
    <property type="component" value="Chromosome"/>
</dbReference>
<dbReference type="GO" id="GO:0016887">
    <property type="term" value="F:ATP hydrolysis activity"/>
    <property type="evidence" value="ECO:0007669"/>
    <property type="project" value="InterPro"/>
</dbReference>
<dbReference type="InterPro" id="IPR003593">
    <property type="entry name" value="AAA+_ATPase"/>
</dbReference>
<dbReference type="FunFam" id="3.40.50.300:FF:000134">
    <property type="entry name" value="Iron-enterobactin ABC transporter ATP-binding protein"/>
    <property type="match status" value="1"/>
</dbReference>
<dbReference type="PANTHER" id="PTHR42794:SF1">
    <property type="entry name" value="HEMIN IMPORT ATP-BINDING PROTEIN HMUV"/>
    <property type="match status" value="1"/>
</dbReference>
<reference evidence="5 6" key="2">
    <citation type="journal article" date="2020" name="Antonie Van Leeuwenhoek">
        <title>Phylogenomic characterisation of a novel corynebacterial species pathogenic to animals.</title>
        <authorList>
            <person name="Moller J."/>
            <person name="Musella L."/>
            <person name="Melnikov V."/>
            <person name="Geissdorfer W."/>
            <person name="Burkovski A."/>
            <person name="Sangal V."/>
        </authorList>
    </citation>
    <scope>NUCLEOTIDE SEQUENCE [LARGE SCALE GENOMIC DNA]</scope>
    <source>
        <strain evidence="5 6">PO100/5</strain>
    </source>
</reference>
<evidence type="ECO:0000313" key="6">
    <source>
        <dbReference type="Proteomes" id="UP000195652"/>
    </source>
</evidence>
<keyword evidence="3 5" id="KW-0067">ATP-binding</keyword>
<evidence type="ECO:0000256" key="2">
    <source>
        <dbReference type="ARBA" id="ARBA00022741"/>
    </source>
</evidence>
<dbReference type="EMBL" id="CP021417">
    <property type="protein sequence ID" value="ARU46918.1"/>
    <property type="molecule type" value="Genomic_DNA"/>
</dbReference>
<gene>
    <name evidence="5" type="ORF">CBE74_11210</name>
</gene>
<dbReference type="PROSITE" id="PS00211">
    <property type="entry name" value="ABC_TRANSPORTER_1"/>
    <property type="match status" value="1"/>
</dbReference>
<dbReference type="OrthoDB" id="3579586at2"/>
<keyword evidence="4" id="KW-1278">Translocase</keyword>
<evidence type="ECO:0000313" key="5">
    <source>
        <dbReference type="EMBL" id="ARU46918.1"/>
    </source>
</evidence>
<keyword evidence="1" id="KW-0813">Transport</keyword>
<dbReference type="KEGG" id="csil:CBE74_11210"/>
<dbReference type="Pfam" id="PF00005">
    <property type="entry name" value="ABC_tran"/>
    <property type="match status" value="1"/>
</dbReference>
<evidence type="ECO:0000256" key="3">
    <source>
        <dbReference type="ARBA" id="ARBA00022840"/>
    </source>
</evidence>
<sequence length="258" mass="28169">MLDVRNLSFSYARTQQMALEHVSVLCPTGRWLSLVGPNGCGKSTLLSVIAGVRRQASGDVYMDGVSVRGRNRKEWARTVALMPQHPTLPEGMGVIDYIKLGRYPHRTSNNELIEHTIRDLDLEPFVGASVTQLSGGELQRVALARALVQEPAVLLLDEPTSALDIGHAQEVLELVDALRVTRQLTVVAAMHDLTLAAEYSDEVALLDQGRIVAHGTPAEVLTEETIENIYEATVDVTFIGDAPAVIPRRKCVLSEESP</sequence>
<evidence type="ECO:0000256" key="4">
    <source>
        <dbReference type="ARBA" id="ARBA00022967"/>
    </source>
</evidence>
<accession>A0A7Y4P8J0</accession>
<keyword evidence="6" id="KW-1185">Reference proteome</keyword>
<keyword evidence="2" id="KW-0547">Nucleotide-binding</keyword>
<protein>
    <submittedName>
        <fullName evidence="5">ABC transporter ATP-binding protein</fullName>
    </submittedName>
</protein>
<dbReference type="InterPro" id="IPR003439">
    <property type="entry name" value="ABC_transporter-like_ATP-bd"/>
</dbReference>
<dbReference type="PROSITE" id="PS50893">
    <property type="entry name" value="ABC_TRANSPORTER_2"/>
    <property type="match status" value="1"/>
</dbReference>
<dbReference type="SUPFAM" id="SSF52540">
    <property type="entry name" value="P-loop containing nucleoside triphosphate hydrolases"/>
    <property type="match status" value="1"/>
</dbReference>
<dbReference type="CDD" id="cd03214">
    <property type="entry name" value="ABC_Iron-Siderophores_B12_Hemin"/>
    <property type="match status" value="1"/>
</dbReference>
<reference evidence="5 6" key="1">
    <citation type="journal article" date="2014" name="BMC Vet. Res.">
        <title>First report of Corynebacterium pseudotuberculosis from caseous lymphadenitis lesions in Black Alentejano pig (Sus scrofa domesticus).</title>
        <authorList>
            <person name="Oliveira M."/>
            <person name="Barroco C."/>
            <person name="Mottola C."/>
            <person name="Santos R."/>
            <person name="Lemsaddek A."/>
            <person name="Tavares L."/>
            <person name="Semedo-Lemsaddek T."/>
        </authorList>
    </citation>
    <scope>NUCLEOTIDE SEQUENCE [LARGE SCALE GENOMIC DNA]</scope>
    <source>
        <strain evidence="5 6">PO100/5</strain>
    </source>
</reference>
<dbReference type="InterPro" id="IPR017871">
    <property type="entry name" value="ABC_transporter-like_CS"/>
</dbReference>
<proteinExistence type="predicted"/>
<dbReference type="AlphaFoldDB" id="A0A7Y4P8J0"/>
<dbReference type="SMART" id="SM00382">
    <property type="entry name" value="AAA"/>
    <property type="match status" value="1"/>
</dbReference>
<dbReference type="RefSeq" id="WP_087454696.1">
    <property type="nucleotide sequence ID" value="NZ_CP021417.2"/>
</dbReference>
<dbReference type="PANTHER" id="PTHR42794">
    <property type="entry name" value="HEMIN IMPORT ATP-BINDING PROTEIN HMUV"/>
    <property type="match status" value="1"/>
</dbReference>
<dbReference type="GeneID" id="75008778"/>
<name>A0A7Y4P8J0_9CORY</name>
<dbReference type="Gene3D" id="3.40.50.300">
    <property type="entry name" value="P-loop containing nucleotide triphosphate hydrolases"/>
    <property type="match status" value="1"/>
</dbReference>